<dbReference type="EMBL" id="QRNB01000126">
    <property type="protein sequence ID" value="RHK07130.1"/>
    <property type="molecule type" value="Genomic_DNA"/>
</dbReference>
<dbReference type="InterPro" id="IPR045499">
    <property type="entry name" value="DUF6492"/>
</dbReference>
<gene>
    <name evidence="1" type="ORF">DW079_14100</name>
</gene>
<dbReference type="Proteomes" id="UP000286211">
    <property type="component" value="Unassembled WGS sequence"/>
</dbReference>
<reference evidence="1 2" key="1">
    <citation type="submission" date="2018-08" db="EMBL/GenBank/DDBJ databases">
        <title>A genome reference for cultivated species of the human gut microbiota.</title>
        <authorList>
            <person name="Zou Y."/>
            <person name="Xue W."/>
            <person name="Luo G."/>
        </authorList>
    </citation>
    <scope>NUCLEOTIDE SEQUENCE [LARGE SCALE GENOMIC DNA]</scope>
    <source>
        <strain evidence="1 2">AF46-2NS</strain>
    </source>
</reference>
<organism evidence="1 2">
    <name type="scientific">Segatella copri</name>
    <dbReference type="NCBI Taxonomy" id="165179"/>
    <lineage>
        <taxon>Bacteria</taxon>
        <taxon>Pseudomonadati</taxon>
        <taxon>Bacteroidota</taxon>
        <taxon>Bacteroidia</taxon>
        <taxon>Bacteroidales</taxon>
        <taxon>Prevotellaceae</taxon>
        <taxon>Segatella</taxon>
    </lineage>
</organism>
<protein>
    <recommendedName>
        <fullName evidence="3">Glycosyl transferase</fullName>
    </recommendedName>
</protein>
<evidence type="ECO:0008006" key="3">
    <source>
        <dbReference type="Google" id="ProtNLM"/>
    </source>
</evidence>
<comment type="caution">
    <text evidence="1">The sequence shown here is derived from an EMBL/GenBank/DDBJ whole genome shotgun (WGS) entry which is preliminary data.</text>
</comment>
<dbReference type="AlphaFoldDB" id="A0A3R6F824"/>
<name>A0A3R6F824_9BACT</name>
<sequence length="299" mass="34921">MEQSNKKFDVLIPVARKDTSFVKHVVTYINKFIIGCENIYIVSNKNNFGRLGHLHIFPNVELLDENELVPELNFGIVHECMKKKGERRPNCVGWYFQQLLKFAFAKSKWAKEYYLTWDADTIPMSPLSFFNENQPLFTKKIEYHEPYFITLNRILGFGKLVDFSFIAEHMMFNTLIVKEMLDAISDNCNANGNTWVEKIMLACDFTDKRGSLFSEFETYGNYCVKYHPEVYGTRQLNTFRAAGLISGRHITKKSLERLALDVSIASFEPRDAPFPYNISWYMGRVKNKLRNIIADLLRR</sequence>
<accession>A0A3R6F824</accession>
<dbReference type="Pfam" id="PF20102">
    <property type="entry name" value="DUF6492"/>
    <property type="match status" value="1"/>
</dbReference>
<evidence type="ECO:0000313" key="2">
    <source>
        <dbReference type="Proteomes" id="UP000286211"/>
    </source>
</evidence>
<evidence type="ECO:0000313" key="1">
    <source>
        <dbReference type="EMBL" id="RHK07130.1"/>
    </source>
</evidence>
<proteinExistence type="predicted"/>